<keyword evidence="4" id="KW-0547">Nucleotide-binding</keyword>
<evidence type="ECO:0000256" key="2">
    <source>
        <dbReference type="ARBA" id="ARBA00022527"/>
    </source>
</evidence>
<comment type="caution">
    <text evidence="11">The sequence shown here is derived from an EMBL/GenBank/DDBJ whole genome shotgun (WGS) entry which is preliminary data.</text>
</comment>
<dbReference type="GO" id="GO:0005634">
    <property type="term" value="C:nucleus"/>
    <property type="evidence" value="ECO:0007669"/>
    <property type="project" value="TreeGrafter"/>
</dbReference>
<dbReference type="InterPro" id="IPR011009">
    <property type="entry name" value="Kinase-like_dom_sf"/>
</dbReference>
<feature type="compositionally biased region" description="Basic and acidic residues" evidence="9">
    <location>
        <begin position="16"/>
        <end position="55"/>
    </location>
</feature>
<keyword evidence="5 11" id="KW-0418">Kinase</keyword>
<dbReference type="GO" id="GO:0005524">
    <property type="term" value="F:ATP binding"/>
    <property type="evidence" value="ECO:0007669"/>
    <property type="project" value="UniProtKB-KW"/>
</dbReference>
<dbReference type="EMBL" id="QZAL01000327">
    <property type="protein sequence ID" value="THW31098.1"/>
    <property type="molecule type" value="Genomic_DNA"/>
</dbReference>
<accession>A0A4S9ANB4</accession>
<evidence type="ECO:0000313" key="12">
    <source>
        <dbReference type="Proteomes" id="UP000310687"/>
    </source>
</evidence>
<dbReference type="GO" id="GO:0004693">
    <property type="term" value="F:cyclin-dependent protein serine/threonine kinase activity"/>
    <property type="evidence" value="ECO:0007669"/>
    <property type="project" value="UniProtKB-EC"/>
</dbReference>
<dbReference type="AlphaFoldDB" id="A0A4S9ANB4"/>
<protein>
    <recommendedName>
        <fullName evidence="1">cyclin-dependent kinase</fullName>
        <ecNumber evidence="1">2.7.11.22</ecNumber>
    </recommendedName>
</protein>
<dbReference type="InterPro" id="IPR000719">
    <property type="entry name" value="Prot_kinase_dom"/>
</dbReference>
<evidence type="ECO:0000256" key="4">
    <source>
        <dbReference type="ARBA" id="ARBA00022741"/>
    </source>
</evidence>
<keyword evidence="6" id="KW-0067">ATP-binding</keyword>
<name>A0A4S9ANB4_AURPU</name>
<evidence type="ECO:0000256" key="6">
    <source>
        <dbReference type="ARBA" id="ARBA00022840"/>
    </source>
</evidence>
<feature type="domain" description="Protein kinase" evidence="10">
    <location>
        <begin position="90"/>
        <end position="399"/>
    </location>
</feature>
<dbReference type="SUPFAM" id="SSF56112">
    <property type="entry name" value="Protein kinase-like (PK-like)"/>
    <property type="match status" value="1"/>
</dbReference>
<keyword evidence="3" id="KW-0808">Transferase</keyword>
<proteinExistence type="predicted"/>
<reference evidence="11 12" key="1">
    <citation type="submission" date="2018-10" db="EMBL/GenBank/DDBJ databases">
        <title>Fifty Aureobasidium pullulans genomes reveal a recombining polyextremotolerant generalist.</title>
        <authorList>
            <person name="Gostincar C."/>
            <person name="Turk M."/>
            <person name="Zajc J."/>
            <person name="Gunde-Cimerman N."/>
        </authorList>
    </citation>
    <scope>NUCLEOTIDE SEQUENCE [LARGE SCALE GENOMIC DNA]</scope>
    <source>
        <strain evidence="11 12">EXF-11013</strain>
    </source>
</reference>
<dbReference type="Gene3D" id="3.30.200.20">
    <property type="entry name" value="Phosphorylase Kinase, domain 1"/>
    <property type="match status" value="1"/>
</dbReference>
<evidence type="ECO:0000256" key="1">
    <source>
        <dbReference type="ARBA" id="ARBA00012425"/>
    </source>
</evidence>
<dbReference type="GO" id="GO:0007346">
    <property type="term" value="P:regulation of mitotic cell cycle"/>
    <property type="evidence" value="ECO:0007669"/>
    <property type="project" value="TreeGrafter"/>
</dbReference>
<dbReference type="PANTHER" id="PTHR24056:SF107">
    <property type="entry name" value="CYCLIN-DEPENDENT KINASE 11A-RELATED"/>
    <property type="match status" value="1"/>
</dbReference>
<dbReference type="Gene3D" id="1.10.510.10">
    <property type="entry name" value="Transferase(Phosphotransferase) domain 1"/>
    <property type="match status" value="1"/>
</dbReference>
<comment type="catalytic activity">
    <reaction evidence="7">
        <text>L-threonyl-[protein] + ATP = O-phospho-L-threonyl-[protein] + ADP + H(+)</text>
        <dbReference type="Rhea" id="RHEA:46608"/>
        <dbReference type="Rhea" id="RHEA-COMP:11060"/>
        <dbReference type="Rhea" id="RHEA-COMP:11605"/>
        <dbReference type="ChEBI" id="CHEBI:15378"/>
        <dbReference type="ChEBI" id="CHEBI:30013"/>
        <dbReference type="ChEBI" id="CHEBI:30616"/>
        <dbReference type="ChEBI" id="CHEBI:61977"/>
        <dbReference type="ChEBI" id="CHEBI:456216"/>
        <dbReference type="EC" id="2.7.11.22"/>
    </reaction>
</comment>
<keyword evidence="2 11" id="KW-0723">Serine/threonine-protein kinase</keyword>
<dbReference type="PROSITE" id="PS50011">
    <property type="entry name" value="PROTEIN_KINASE_DOM"/>
    <property type="match status" value="1"/>
</dbReference>
<sequence>MVSRWANDEDDAAIEAQRKKEKEEKKRAKAEKLRQQEEADRQRQQHAAEDADDRPSKRRRLSPTQEADQPRRLVRFHAPSWQPARTIDSFERLNHIEEGSYGFVSRAKELATGEIVAIKKMKMDPGSAQNGFPVTALREIQTLSAAKHRHIVDLREVVVGEKGNVDDIFLVMDFLEHDLKTLMDDMEEPFLPSEVKTLMLQLGSAIEFLHDRWILHVSLVALFGCSNFADRFQRDLKTSNILMNNRGEIKIADFGMARFCGDPPPKNLTQLVVTLWYRAPELLLGTTTYDSSVDMWSVGCIFGELLTNVPLLQGKNEVDELSKIFELCGVPTDASWPGFKRLPNARTLRLPRNAQTTGSVIRSKFPFLTKAGTDLLSALLSLNPVNRPSAKELLDHSYFAEDPRPKSTAMFPTFPSKAGQERRRKHRTPNAPMRGEHGAGAADFSGLFAGRDDEEIGGGFQLKLV</sequence>
<gene>
    <name evidence="11" type="ORF">D6D22_10353</name>
</gene>
<dbReference type="SMART" id="SM00220">
    <property type="entry name" value="S_TKc"/>
    <property type="match status" value="1"/>
</dbReference>
<organism evidence="11 12">
    <name type="scientific">Aureobasidium pullulans</name>
    <name type="common">Black yeast</name>
    <name type="synonym">Pullularia pullulans</name>
    <dbReference type="NCBI Taxonomy" id="5580"/>
    <lineage>
        <taxon>Eukaryota</taxon>
        <taxon>Fungi</taxon>
        <taxon>Dikarya</taxon>
        <taxon>Ascomycota</taxon>
        <taxon>Pezizomycotina</taxon>
        <taxon>Dothideomycetes</taxon>
        <taxon>Dothideomycetidae</taxon>
        <taxon>Dothideales</taxon>
        <taxon>Saccotheciaceae</taxon>
        <taxon>Aureobasidium</taxon>
    </lineage>
</organism>
<evidence type="ECO:0000256" key="7">
    <source>
        <dbReference type="ARBA" id="ARBA00047811"/>
    </source>
</evidence>
<feature type="region of interest" description="Disordered" evidence="9">
    <location>
        <begin position="405"/>
        <end position="439"/>
    </location>
</feature>
<dbReference type="Pfam" id="PF00069">
    <property type="entry name" value="Pkinase"/>
    <property type="match status" value="2"/>
</dbReference>
<evidence type="ECO:0000256" key="5">
    <source>
        <dbReference type="ARBA" id="ARBA00022777"/>
    </source>
</evidence>
<feature type="region of interest" description="Disordered" evidence="9">
    <location>
        <begin position="1"/>
        <end position="77"/>
    </location>
</feature>
<evidence type="ECO:0000259" key="10">
    <source>
        <dbReference type="PROSITE" id="PS50011"/>
    </source>
</evidence>
<comment type="catalytic activity">
    <reaction evidence="8">
        <text>L-seryl-[protein] + ATP = O-phospho-L-seryl-[protein] + ADP + H(+)</text>
        <dbReference type="Rhea" id="RHEA:17989"/>
        <dbReference type="Rhea" id="RHEA-COMP:9863"/>
        <dbReference type="Rhea" id="RHEA-COMP:11604"/>
        <dbReference type="ChEBI" id="CHEBI:15378"/>
        <dbReference type="ChEBI" id="CHEBI:29999"/>
        <dbReference type="ChEBI" id="CHEBI:30616"/>
        <dbReference type="ChEBI" id="CHEBI:83421"/>
        <dbReference type="ChEBI" id="CHEBI:456216"/>
        <dbReference type="EC" id="2.7.11.22"/>
    </reaction>
</comment>
<dbReference type="InterPro" id="IPR050108">
    <property type="entry name" value="CDK"/>
</dbReference>
<evidence type="ECO:0000256" key="9">
    <source>
        <dbReference type="SAM" id="MobiDB-lite"/>
    </source>
</evidence>
<evidence type="ECO:0000256" key="3">
    <source>
        <dbReference type="ARBA" id="ARBA00022679"/>
    </source>
</evidence>
<dbReference type="Proteomes" id="UP000310687">
    <property type="component" value="Unassembled WGS sequence"/>
</dbReference>
<evidence type="ECO:0000313" key="11">
    <source>
        <dbReference type="EMBL" id="THW31098.1"/>
    </source>
</evidence>
<dbReference type="FunFam" id="1.10.510.10:FF:000211">
    <property type="entry name" value="Cyclin-dependent kinase G-2"/>
    <property type="match status" value="1"/>
</dbReference>
<evidence type="ECO:0000256" key="8">
    <source>
        <dbReference type="ARBA" id="ARBA00048367"/>
    </source>
</evidence>
<dbReference type="PANTHER" id="PTHR24056">
    <property type="entry name" value="CELL DIVISION PROTEIN KINASE"/>
    <property type="match status" value="1"/>
</dbReference>
<dbReference type="EC" id="2.7.11.22" evidence="1"/>